<feature type="region of interest" description="Disordered" evidence="1">
    <location>
        <begin position="1"/>
        <end position="102"/>
    </location>
</feature>
<dbReference type="Proteomes" id="UP000188533">
    <property type="component" value="Unassembled WGS sequence"/>
</dbReference>
<proteinExistence type="predicted"/>
<dbReference type="EMBL" id="BDGU01000177">
    <property type="protein sequence ID" value="GAW04086.1"/>
    <property type="molecule type" value="Genomic_DNA"/>
</dbReference>
<evidence type="ECO:0000256" key="1">
    <source>
        <dbReference type="SAM" id="MobiDB-lite"/>
    </source>
</evidence>
<reference evidence="2 3" key="1">
    <citation type="submission" date="2016-08" db="EMBL/GenBank/DDBJ databases">
        <authorList>
            <consortium name="Lentinula edodes genome sequencing consortium"/>
            <person name="Sakamoto Y."/>
            <person name="Nakade K."/>
            <person name="Sato S."/>
            <person name="Yoshida Y."/>
            <person name="Miyazaki K."/>
            <person name="Natsume S."/>
            <person name="Konno N."/>
        </authorList>
    </citation>
    <scope>NUCLEOTIDE SEQUENCE [LARGE SCALE GENOMIC DNA]</scope>
    <source>
        <strain evidence="2 3">NBRC 111202</strain>
    </source>
</reference>
<gene>
    <name evidence="2" type="ORF">LENED_005852</name>
</gene>
<name>A0A1Q3EA37_LENED</name>
<evidence type="ECO:0000313" key="3">
    <source>
        <dbReference type="Proteomes" id="UP000188533"/>
    </source>
</evidence>
<protein>
    <submittedName>
        <fullName evidence="2">Uncharacterized protein</fullName>
    </submittedName>
</protein>
<keyword evidence="3" id="KW-1185">Reference proteome</keyword>
<feature type="compositionally biased region" description="Basic and acidic residues" evidence="1">
    <location>
        <begin position="64"/>
        <end position="83"/>
    </location>
</feature>
<sequence>MEEEQQFEYSTLYTGDGQPVQVLTPRRGQPPVVAPARGRSTTRIDSPILQAIARRTGKQPQRRAASESPRDPPPHFDLDTGDHDDQDPPVDPDDPGADNNNDRFWMTIVTPVDLAVPAVPAAPGVLGDLVDLVPPSLLTSPNEQLCWNSSRGSRVPLRPLVPFSPLSAVPLTALNPRARSRSQRYSTVRIPKLKTFFVNLAPGL</sequence>
<organism evidence="2 3">
    <name type="scientific">Lentinula edodes</name>
    <name type="common">Shiitake mushroom</name>
    <name type="synonym">Lentinus edodes</name>
    <dbReference type="NCBI Taxonomy" id="5353"/>
    <lineage>
        <taxon>Eukaryota</taxon>
        <taxon>Fungi</taxon>
        <taxon>Dikarya</taxon>
        <taxon>Basidiomycota</taxon>
        <taxon>Agaricomycotina</taxon>
        <taxon>Agaricomycetes</taxon>
        <taxon>Agaricomycetidae</taxon>
        <taxon>Agaricales</taxon>
        <taxon>Marasmiineae</taxon>
        <taxon>Omphalotaceae</taxon>
        <taxon>Lentinula</taxon>
    </lineage>
</organism>
<accession>A0A1Q3EA37</accession>
<reference evidence="2 3" key="2">
    <citation type="submission" date="2017-02" db="EMBL/GenBank/DDBJ databases">
        <title>A genome survey and senescence transcriptome analysis in Lentinula edodes.</title>
        <authorList>
            <person name="Sakamoto Y."/>
            <person name="Nakade K."/>
            <person name="Sato S."/>
            <person name="Yoshida Y."/>
            <person name="Miyazaki K."/>
            <person name="Natsume S."/>
            <person name="Konno N."/>
        </authorList>
    </citation>
    <scope>NUCLEOTIDE SEQUENCE [LARGE SCALE GENOMIC DNA]</scope>
    <source>
        <strain evidence="2 3">NBRC 111202</strain>
    </source>
</reference>
<dbReference type="AlphaFoldDB" id="A0A1Q3EA37"/>
<evidence type="ECO:0000313" key="2">
    <source>
        <dbReference type="EMBL" id="GAW04086.1"/>
    </source>
</evidence>
<feature type="compositionally biased region" description="Acidic residues" evidence="1">
    <location>
        <begin position="84"/>
        <end position="96"/>
    </location>
</feature>
<comment type="caution">
    <text evidence="2">The sequence shown here is derived from an EMBL/GenBank/DDBJ whole genome shotgun (WGS) entry which is preliminary data.</text>
</comment>